<dbReference type="PANTHER" id="PTHR23355">
    <property type="entry name" value="RIBONUCLEASE"/>
    <property type="match status" value="1"/>
</dbReference>
<dbReference type="Pfam" id="PF25255">
    <property type="entry name" value="WHD_RNase_II"/>
    <property type="match status" value="1"/>
</dbReference>
<name>A0ABT6EW37_9SYNE</name>
<keyword evidence="3" id="KW-1185">Reference proteome</keyword>
<comment type="caution">
    <text evidence="2">The sequence shown here is derived from an EMBL/GenBank/DDBJ whole genome shotgun (WGS) entry which is preliminary data.</text>
</comment>
<dbReference type="Pfam" id="PF00773">
    <property type="entry name" value="RNB"/>
    <property type="match status" value="2"/>
</dbReference>
<dbReference type="InterPro" id="IPR050180">
    <property type="entry name" value="RNR_Ribonuclease"/>
</dbReference>
<dbReference type="Pfam" id="PF23163">
    <property type="entry name" value="CSD_RNase_II"/>
    <property type="match status" value="1"/>
</dbReference>
<dbReference type="SMART" id="SM00955">
    <property type="entry name" value="RNB"/>
    <property type="match status" value="1"/>
</dbReference>
<sequence length="675" mass="76386">MEKGTLVEFRLQNQRRLGVFDRPEGKKHWILIDQNQQSHTVHPRQVTYVVNGNPYRPQDIAAFIADVTPLVEPDSLEIAWEIIAEERRPITATDLALVLFSETLPNYCYAAHCLLAEDKLYFKQKGEVYEARSPAQVTELKHQSEKERLRQEEEAAFQERITQALQGENVDWAPSDRRRLDLLERYAAALELTPQLSGANDLLQQLGRPSGQGSAFQLLVDLQLWSEHENLFLRRSQIQTSFPQKVVDVAQQCLLNPPPDFDAAHRRDLTHLKVYTIDDEGTQEIDDGLSIESLPEGRERLWIHIADPSRWLDPGDILDQEARRRATTVYLPTGMIPMFPSELATGPMSLVEGATCCALSFGVILEANGAVSEYTICPSLIRPTYRLSYEDVDMMLELAVQAEAELLAIAQWGQIRNQWRHGQGAIQINIPEASIKVNGDQVQILPLNDSPARELVAEMMILTGEVAARFGTDHGVPLPFRSQSQPELPPEQELMLLPPGLVRDSAIRRCMPRSEMGTNPTPHASLGLAAYCQVTSPIRRYSDLLAHMQIKAHLRGEAPPFTPQDLGEILLGLVASVQESILVERQTTRYWCLEFLRRHRNEVWRGILLRWLRPDDALGLILLEDLGVELAMRFQRTPILGESLEVRVSRVDPRTDQIWLEEVRETPATAEAISP</sequence>
<dbReference type="InterPro" id="IPR057324">
    <property type="entry name" value="WH_RNase_II"/>
</dbReference>
<dbReference type="InterPro" id="IPR056403">
    <property type="entry name" value="RNase_II_barrel"/>
</dbReference>
<reference evidence="2" key="1">
    <citation type="journal article" date="2022" name="Genome Biol. Evol.">
        <title>A New Gene Family Diagnostic for Intracellular Biomineralization of Amorphous Ca Carbonates by Cyanobacteria.</title>
        <authorList>
            <person name="Benzerara K."/>
            <person name="Duprat E."/>
            <person name="Bitard-Feildel T."/>
            <person name="Caumes G."/>
            <person name="Cassier-Chauvat C."/>
            <person name="Chauvat F."/>
            <person name="Dezi M."/>
            <person name="Diop S.I."/>
            <person name="Gaschignard G."/>
            <person name="Gorgen S."/>
            <person name="Gugger M."/>
            <person name="Lopez-Garcia P."/>
            <person name="Millet M."/>
            <person name="Skouri-Panet F."/>
            <person name="Moreira D."/>
            <person name="Callebaut I."/>
        </authorList>
    </citation>
    <scope>NUCLEOTIDE SEQUENCE</scope>
    <source>
        <strain evidence="2">G9</strain>
    </source>
</reference>
<dbReference type="EMBL" id="JAKKUT010000002">
    <property type="protein sequence ID" value="MDG2989995.1"/>
    <property type="molecule type" value="Genomic_DNA"/>
</dbReference>
<reference evidence="2" key="2">
    <citation type="submission" date="2022-01" db="EMBL/GenBank/DDBJ databases">
        <authorList>
            <person name="Zivanovic Y."/>
            <person name="Moreira D."/>
            <person name="Lopez-Garcia P."/>
        </authorList>
    </citation>
    <scope>NUCLEOTIDE SEQUENCE</scope>
    <source>
        <strain evidence="2">G9</strain>
    </source>
</reference>
<dbReference type="InterPro" id="IPR012340">
    <property type="entry name" value="NA-bd_OB-fold"/>
</dbReference>
<feature type="domain" description="RNB" evidence="1">
    <location>
        <begin position="266"/>
        <end position="556"/>
    </location>
</feature>
<dbReference type="Pfam" id="PF23161">
    <property type="entry name" value="HTH_RNase_II"/>
    <property type="match status" value="1"/>
</dbReference>
<dbReference type="Proteomes" id="UP001154265">
    <property type="component" value="Unassembled WGS sequence"/>
</dbReference>
<organism evidence="2 3">
    <name type="scientific">Candidatus Synechococcus calcipolaris G9</name>
    <dbReference type="NCBI Taxonomy" id="1497997"/>
    <lineage>
        <taxon>Bacteria</taxon>
        <taxon>Bacillati</taxon>
        <taxon>Cyanobacteriota</taxon>
        <taxon>Cyanophyceae</taxon>
        <taxon>Synechococcales</taxon>
        <taxon>Synechococcaceae</taxon>
        <taxon>Synechococcus</taxon>
    </lineage>
</organism>
<evidence type="ECO:0000313" key="3">
    <source>
        <dbReference type="Proteomes" id="UP001154265"/>
    </source>
</evidence>
<protein>
    <submittedName>
        <fullName evidence="2">Ribonuclease R</fullName>
    </submittedName>
</protein>
<dbReference type="RefSeq" id="WP_277865919.1">
    <property type="nucleotide sequence ID" value="NZ_JAKKUT010000002.1"/>
</dbReference>
<dbReference type="SUPFAM" id="SSF50249">
    <property type="entry name" value="Nucleic acid-binding proteins"/>
    <property type="match status" value="1"/>
</dbReference>
<evidence type="ECO:0000259" key="1">
    <source>
        <dbReference type="SMART" id="SM00955"/>
    </source>
</evidence>
<proteinExistence type="predicted"/>
<dbReference type="InterPro" id="IPR056404">
    <property type="entry name" value="HTH_RNase_II"/>
</dbReference>
<dbReference type="PANTHER" id="PTHR23355:SF42">
    <property type="entry name" value="RIBONUCLEASE II, CHLOROPLASTIC_MITOCHONDRIAL"/>
    <property type="match status" value="1"/>
</dbReference>
<evidence type="ECO:0000313" key="2">
    <source>
        <dbReference type="EMBL" id="MDG2989995.1"/>
    </source>
</evidence>
<dbReference type="InterPro" id="IPR001900">
    <property type="entry name" value="RNase_II/R"/>
</dbReference>
<accession>A0ABT6EW37</accession>
<gene>
    <name evidence="2" type="ORF">L3556_03460</name>
</gene>